<dbReference type="RefSeq" id="XP_018069362.1">
    <property type="nucleotide sequence ID" value="XM_018205209.1"/>
</dbReference>
<accession>A0A194X5C0</accession>
<dbReference type="AlphaFoldDB" id="A0A194X5C0"/>
<organism evidence="2 3">
    <name type="scientific">Mollisia scopiformis</name>
    <name type="common">Conifer needle endophyte fungus</name>
    <name type="synonym">Phialocephala scopiformis</name>
    <dbReference type="NCBI Taxonomy" id="149040"/>
    <lineage>
        <taxon>Eukaryota</taxon>
        <taxon>Fungi</taxon>
        <taxon>Dikarya</taxon>
        <taxon>Ascomycota</taxon>
        <taxon>Pezizomycotina</taxon>
        <taxon>Leotiomycetes</taxon>
        <taxon>Helotiales</taxon>
        <taxon>Mollisiaceae</taxon>
        <taxon>Mollisia</taxon>
    </lineage>
</organism>
<keyword evidence="1" id="KW-1133">Transmembrane helix</keyword>
<dbReference type="GeneID" id="28814935"/>
<dbReference type="EMBL" id="KQ947419">
    <property type="protein sequence ID" value="KUJ15007.1"/>
    <property type="molecule type" value="Genomic_DNA"/>
</dbReference>
<evidence type="ECO:0000256" key="1">
    <source>
        <dbReference type="SAM" id="Phobius"/>
    </source>
</evidence>
<proteinExistence type="predicted"/>
<keyword evidence="1" id="KW-0812">Transmembrane</keyword>
<dbReference type="KEGG" id="psco:LY89DRAFT_127563"/>
<reference evidence="2 3" key="1">
    <citation type="submission" date="2015-10" db="EMBL/GenBank/DDBJ databases">
        <title>Full genome of DAOMC 229536 Phialocephala scopiformis, a fungal endophyte of spruce producing the potent anti-insectan compound rugulosin.</title>
        <authorList>
            <consortium name="DOE Joint Genome Institute"/>
            <person name="Walker A.K."/>
            <person name="Frasz S.L."/>
            <person name="Seifert K.A."/>
            <person name="Miller J.D."/>
            <person name="Mondo S.J."/>
            <person name="Labutti K."/>
            <person name="Lipzen A."/>
            <person name="Dockter R."/>
            <person name="Kennedy M."/>
            <person name="Grigoriev I.V."/>
            <person name="Spatafora J.W."/>
        </authorList>
    </citation>
    <scope>NUCLEOTIDE SEQUENCE [LARGE SCALE GENOMIC DNA]</scope>
    <source>
        <strain evidence="2 3">CBS 120377</strain>
    </source>
</reference>
<name>A0A194X5C0_MOLSC</name>
<dbReference type="InParanoid" id="A0A194X5C0"/>
<gene>
    <name evidence="2" type="ORF">LY89DRAFT_127563</name>
</gene>
<sequence length="111" mass="12618">MGFYTKRVPRCIQQRVDMSTPQTGVRIPCLCIRLSLHCPKISMYLVAAMVARIASPFPVRLFVSDIQINNYHDAAIYGRATGFVLAFALLGFRQHNIYYRKKSNHSQPPSS</sequence>
<dbReference type="Proteomes" id="UP000070700">
    <property type="component" value="Unassembled WGS sequence"/>
</dbReference>
<evidence type="ECO:0000313" key="2">
    <source>
        <dbReference type="EMBL" id="KUJ15007.1"/>
    </source>
</evidence>
<keyword evidence="1" id="KW-0472">Membrane</keyword>
<feature type="transmembrane region" description="Helical" evidence="1">
    <location>
        <begin position="74"/>
        <end position="92"/>
    </location>
</feature>
<protein>
    <submittedName>
        <fullName evidence="2">Uncharacterized protein</fullName>
    </submittedName>
</protein>
<feature type="transmembrane region" description="Helical" evidence="1">
    <location>
        <begin position="43"/>
        <end position="62"/>
    </location>
</feature>
<evidence type="ECO:0000313" key="3">
    <source>
        <dbReference type="Proteomes" id="UP000070700"/>
    </source>
</evidence>
<keyword evidence="3" id="KW-1185">Reference proteome</keyword>